<organism evidence="4 5">
    <name type="scientific">Nocardia jiangxiensis</name>
    <dbReference type="NCBI Taxonomy" id="282685"/>
    <lineage>
        <taxon>Bacteria</taxon>
        <taxon>Bacillati</taxon>
        <taxon>Actinomycetota</taxon>
        <taxon>Actinomycetes</taxon>
        <taxon>Mycobacteriales</taxon>
        <taxon>Nocardiaceae</taxon>
        <taxon>Nocardia</taxon>
    </lineage>
</organism>
<dbReference type="Pfam" id="PF02470">
    <property type="entry name" value="MlaD"/>
    <property type="match status" value="1"/>
</dbReference>
<evidence type="ECO:0000259" key="3">
    <source>
        <dbReference type="Pfam" id="PF11887"/>
    </source>
</evidence>
<dbReference type="Pfam" id="PF11887">
    <property type="entry name" value="Mce4_CUP1"/>
    <property type="match status" value="1"/>
</dbReference>
<feature type="region of interest" description="Disordered" evidence="1">
    <location>
        <begin position="398"/>
        <end position="449"/>
    </location>
</feature>
<dbReference type="InterPro" id="IPR003399">
    <property type="entry name" value="Mce/MlaD"/>
</dbReference>
<dbReference type="PANTHER" id="PTHR33371:SF16">
    <property type="entry name" value="MCE-FAMILY PROTEIN MCE3F"/>
    <property type="match status" value="1"/>
</dbReference>
<comment type="caution">
    <text evidence="4">The sequence shown here is derived from an EMBL/GenBank/DDBJ whole genome shotgun (WGS) entry which is preliminary data.</text>
</comment>
<dbReference type="InterPro" id="IPR052336">
    <property type="entry name" value="MlaD_Phospholipid_Transporter"/>
</dbReference>
<dbReference type="Proteomes" id="UP001601992">
    <property type="component" value="Unassembled WGS sequence"/>
</dbReference>
<evidence type="ECO:0000313" key="5">
    <source>
        <dbReference type="Proteomes" id="UP001601992"/>
    </source>
</evidence>
<dbReference type="NCBIfam" id="TIGR00996">
    <property type="entry name" value="Mtu_fam_mce"/>
    <property type="match status" value="1"/>
</dbReference>
<feature type="domain" description="Mce/MlaD" evidence="2">
    <location>
        <begin position="41"/>
        <end position="114"/>
    </location>
</feature>
<feature type="domain" description="Mammalian cell entry C-terminal" evidence="3">
    <location>
        <begin position="122"/>
        <end position="302"/>
    </location>
</feature>
<protein>
    <submittedName>
        <fullName evidence="4">MCE family protein</fullName>
    </submittedName>
</protein>
<gene>
    <name evidence="4" type="ORF">ACFYXQ_40270</name>
</gene>
<dbReference type="InterPro" id="IPR024516">
    <property type="entry name" value="Mce_C"/>
</dbReference>
<accession>A0ABW6SCR1</accession>
<dbReference type="InterPro" id="IPR005693">
    <property type="entry name" value="Mce"/>
</dbReference>
<sequence length="478" mass="51498">MKLTRFVRTQLIIFTVLTVISLTVMAVQFMQIPSLLGVGRYQLKVELTYNAGLYPTANVTYRGETVGRVVDLQPDRNGVTVTLSMYSRIKIPADLDAAVHSRSAIGEQYVDLTPRTDAPPYLHDGDIIPVDRTSVPQDIGPLLDTVNRSLDALPQGNLQALIDESYNAFHGTGPSLARLLDASHALVGDTHENMPAITSLLTNSGTVLDAVQAADPAIRSWAHNVASLTGQLSADNEQVRDLLVSGRAAADQVTALFQQLRPTTPILLANMVSLGQVAVTYNPSLEQLLVLLPEAASAMDVATYPNRNSTHAAYLSFNLNLNLPEPCTVGYLPASQRRDGTAQDAPTRPARPLYCALPQDAQNAVRGARNYPCMDHPGKRAPTVQMCDSDEQYRPQGTNPWIGESRPYLDNPPARPSGYREDGPSAGGATSPVAVARYNPKDGSYAGADGRSYTLQDVATAAATPKESSWQAMLAPVR</sequence>
<evidence type="ECO:0000313" key="4">
    <source>
        <dbReference type="EMBL" id="MFF3574002.1"/>
    </source>
</evidence>
<dbReference type="EMBL" id="JBIAQY010000023">
    <property type="protein sequence ID" value="MFF3574002.1"/>
    <property type="molecule type" value="Genomic_DNA"/>
</dbReference>
<proteinExistence type="predicted"/>
<name>A0ABW6SCR1_9NOCA</name>
<dbReference type="PANTHER" id="PTHR33371">
    <property type="entry name" value="INTERMEMBRANE PHOSPHOLIPID TRANSPORT SYSTEM BINDING PROTEIN MLAD-RELATED"/>
    <property type="match status" value="1"/>
</dbReference>
<evidence type="ECO:0000259" key="2">
    <source>
        <dbReference type="Pfam" id="PF02470"/>
    </source>
</evidence>
<reference evidence="4 5" key="1">
    <citation type="submission" date="2024-10" db="EMBL/GenBank/DDBJ databases">
        <title>The Natural Products Discovery Center: Release of the First 8490 Sequenced Strains for Exploring Actinobacteria Biosynthetic Diversity.</title>
        <authorList>
            <person name="Kalkreuter E."/>
            <person name="Kautsar S.A."/>
            <person name="Yang D."/>
            <person name="Bader C.D."/>
            <person name="Teijaro C.N."/>
            <person name="Fluegel L."/>
            <person name="Davis C.M."/>
            <person name="Simpson J.R."/>
            <person name="Lauterbach L."/>
            <person name="Steele A.D."/>
            <person name="Gui C."/>
            <person name="Meng S."/>
            <person name="Li G."/>
            <person name="Viehrig K."/>
            <person name="Ye F."/>
            <person name="Su P."/>
            <person name="Kiefer A.F."/>
            <person name="Nichols A."/>
            <person name="Cepeda A.J."/>
            <person name="Yan W."/>
            <person name="Fan B."/>
            <person name="Jiang Y."/>
            <person name="Adhikari A."/>
            <person name="Zheng C.-J."/>
            <person name="Schuster L."/>
            <person name="Cowan T.M."/>
            <person name="Smanski M.J."/>
            <person name="Chevrette M.G."/>
            <person name="De Carvalho L.P.S."/>
            <person name="Shen B."/>
        </authorList>
    </citation>
    <scope>NUCLEOTIDE SEQUENCE [LARGE SCALE GENOMIC DNA]</scope>
    <source>
        <strain evidence="4 5">NPDC002593</strain>
    </source>
</reference>
<evidence type="ECO:0000256" key="1">
    <source>
        <dbReference type="SAM" id="MobiDB-lite"/>
    </source>
</evidence>
<dbReference type="RefSeq" id="WP_387406674.1">
    <property type="nucleotide sequence ID" value="NZ_JBIAQY010000023.1"/>
</dbReference>
<keyword evidence="5" id="KW-1185">Reference proteome</keyword>